<proteinExistence type="inferred from homology"/>
<dbReference type="InterPro" id="IPR026050">
    <property type="entry name" value="C1GALT1/C1GALT1_chp1"/>
</dbReference>
<name>A0A2K1QYV5_9PEZI</name>
<evidence type="ECO:0000256" key="4">
    <source>
        <dbReference type="ARBA" id="ARBA00012557"/>
    </source>
</evidence>
<evidence type="ECO:0000256" key="5">
    <source>
        <dbReference type="ARBA" id="ARBA00022676"/>
    </source>
</evidence>
<evidence type="ECO:0000256" key="8">
    <source>
        <dbReference type="ARBA" id="ARBA00022741"/>
    </source>
</evidence>
<reference evidence="13 14" key="1">
    <citation type="submission" date="2017-06" db="EMBL/GenBank/DDBJ databases">
        <title>Draft genome sequence of a variant of Elsinoe murrayae.</title>
        <authorList>
            <person name="Cheng Q."/>
        </authorList>
    </citation>
    <scope>NUCLEOTIDE SEQUENCE [LARGE SCALE GENOMIC DNA]</scope>
    <source>
        <strain evidence="13 14">CQ-2017a</strain>
    </source>
</reference>
<evidence type="ECO:0000313" key="13">
    <source>
        <dbReference type="EMBL" id="PNS20170.1"/>
    </source>
</evidence>
<dbReference type="EMBL" id="NKHZ01000025">
    <property type="protein sequence ID" value="PNS20170.1"/>
    <property type="molecule type" value="Genomic_DNA"/>
</dbReference>
<evidence type="ECO:0000256" key="9">
    <source>
        <dbReference type="ARBA" id="ARBA00022968"/>
    </source>
</evidence>
<gene>
    <name evidence="13" type="ORF">CAC42_5620</name>
</gene>
<dbReference type="STRING" id="2082308.A0A2K1QYV5"/>
<evidence type="ECO:0000256" key="11">
    <source>
        <dbReference type="ARBA" id="ARBA00023136"/>
    </source>
</evidence>
<evidence type="ECO:0000259" key="12">
    <source>
        <dbReference type="Pfam" id="PF02434"/>
    </source>
</evidence>
<keyword evidence="10" id="KW-1133">Transmembrane helix</keyword>
<comment type="pathway">
    <text evidence="2">Protein modification; protein glycosylation.</text>
</comment>
<evidence type="ECO:0000256" key="2">
    <source>
        <dbReference type="ARBA" id="ARBA00004922"/>
    </source>
</evidence>
<sequence>MLHSLMRKISSWRLSRRPYTVFAVFLVLSGILLLRHLDRHSTLPLSANLNPFNYRTSPYYTDRDTRHYSTYTPPYFPPLKASPKQSQADLCEGFPVHLLGRVQVVVKTGVGEAAKTKAHLDTVTSCIPNILIFSDVETVIGSRKVIDVLADLPESYTHENPDFDTYLAQKKEYKEKGSVDKTGEGWKLDRFKFLPMVERTYRMRPHARWYVFLETDSYWFWDSLFRLLHQLDPIEPHYIGSPSPGRDGIRFAYGGAGYVMSQGLMHRFIGQYKTSLSVQYEQWIKDDCCGDAVLAYAIEDRTGTRLEALYPTFAGDELHTLRLDKERWCIPLVAIHRLSPELMTRLWKWERTRPYSEKPIVQSTTLGFTLPDIRDKPHREDWDNLADQEQHDEIPSNVNNPSILYTTHKARSNMIFARERHPVASHTPSSTNPQVAQHFVTLPQVLGR</sequence>
<comment type="caution">
    <text evidence="13">The sequence shown here is derived from an EMBL/GenBank/DDBJ whole genome shotgun (WGS) entry which is preliminary data.</text>
</comment>
<dbReference type="GO" id="GO:0016020">
    <property type="term" value="C:membrane"/>
    <property type="evidence" value="ECO:0007669"/>
    <property type="project" value="UniProtKB-SubCell"/>
</dbReference>
<feature type="domain" description="Fringe-like glycosyltransferase" evidence="12">
    <location>
        <begin position="194"/>
        <end position="301"/>
    </location>
</feature>
<evidence type="ECO:0000256" key="3">
    <source>
        <dbReference type="ARBA" id="ARBA00006462"/>
    </source>
</evidence>
<evidence type="ECO:0000256" key="7">
    <source>
        <dbReference type="ARBA" id="ARBA00022692"/>
    </source>
</evidence>
<organism evidence="13 14">
    <name type="scientific">Sphaceloma murrayae</name>
    <dbReference type="NCBI Taxonomy" id="2082308"/>
    <lineage>
        <taxon>Eukaryota</taxon>
        <taxon>Fungi</taxon>
        <taxon>Dikarya</taxon>
        <taxon>Ascomycota</taxon>
        <taxon>Pezizomycotina</taxon>
        <taxon>Dothideomycetes</taxon>
        <taxon>Dothideomycetidae</taxon>
        <taxon>Myriangiales</taxon>
        <taxon>Elsinoaceae</taxon>
        <taxon>Sphaceloma</taxon>
    </lineage>
</organism>
<comment type="subcellular location">
    <subcellularLocation>
        <location evidence="1">Membrane</location>
        <topology evidence="1">Single-pass type II membrane protein</topology>
    </subcellularLocation>
</comment>
<keyword evidence="5" id="KW-0328">Glycosyltransferase</keyword>
<evidence type="ECO:0000256" key="1">
    <source>
        <dbReference type="ARBA" id="ARBA00004606"/>
    </source>
</evidence>
<dbReference type="EC" id="2.4.1.122" evidence="4"/>
<keyword evidence="14" id="KW-1185">Reference proteome</keyword>
<dbReference type="GO" id="GO:0016263">
    <property type="term" value="F:glycoprotein-N-acetylgalactosamine 3-beta-galactosyltransferase activity"/>
    <property type="evidence" value="ECO:0007669"/>
    <property type="project" value="UniProtKB-EC"/>
</dbReference>
<evidence type="ECO:0000256" key="10">
    <source>
        <dbReference type="ARBA" id="ARBA00022989"/>
    </source>
</evidence>
<dbReference type="InterPro" id="IPR003378">
    <property type="entry name" value="Fringe-like_glycosylTrfase"/>
</dbReference>
<keyword evidence="9" id="KW-0735">Signal-anchor</keyword>
<dbReference type="Gene3D" id="3.90.550.50">
    <property type="match status" value="1"/>
</dbReference>
<accession>A0A2K1QYV5</accession>
<dbReference type="InParanoid" id="A0A2K1QYV5"/>
<dbReference type="PANTHER" id="PTHR23033:SF43">
    <property type="entry name" value="APPLE DOMAIN-CONTAINING PROTEIN"/>
    <property type="match status" value="1"/>
</dbReference>
<dbReference type="Pfam" id="PF02434">
    <property type="entry name" value="Fringe"/>
    <property type="match status" value="1"/>
</dbReference>
<dbReference type="Proteomes" id="UP000243797">
    <property type="component" value="Unassembled WGS sequence"/>
</dbReference>
<evidence type="ECO:0000256" key="6">
    <source>
        <dbReference type="ARBA" id="ARBA00022679"/>
    </source>
</evidence>
<keyword evidence="8" id="KW-0547">Nucleotide-binding</keyword>
<comment type="similarity">
    <text evidence="3">Belongs to the glycosyltransferase 31 family. Beta3-Gal-T subfamily.</text>
</comment>
<protein>
    <recommendedName>
        <fullName evidence="4">N-acetylgalactosaminide beta-1,3-galactosyltransferase</fullName>
        <ecNumber evidence="4">2.4.1.122</ecNumber>
    </recommendedName>
</protein>
<dbReference type="GO" id="GO:0000166">
    <property type="term" value="F:nucleotide binding"/>
    <property type="evidence" value="ECO:0007669"/>
    <property type="project" value="UniProtKB-KW"/>
</dbReference>
<keyword evidence="11" id="KW-0472">Membrane</keyword>
<dbReference type="PANTHER" id="PTHR23033">
    <property type="entry name" value="BETA1,3-GALACTOSYLTRANSFERASE"/>
    <property type="match status" value="1"/>
</dbReference>
<evidence type="ECO:0000313" key="14">
    <source>
        <dbReference type="Proteomes" id="UP000243797"/>
    </source>
</evidence>
<keyword evidence="7" id="KW-0812">Transmembrane</keyword>
<keyword evidence="6" id="KW-0808">Transferase</keyword>
<dbReference type="AlphaFoldDB" id="A0A2K1QYV5"/>
<dbReference type="OrthoDB" id="414175at2759"/>